<evidence type="ECO:0000313" key="2">
    <source>
        <dbReference type="EMBL" id="TNC64919.1"/>
    </source>
</evidence>
<dbReference type="Proteomes" id="UP000305709">
    <property type="component" value="Unassembled WGS sequence"/>
</dbReference>
<dbReference type="EMBL" id="VDFV01000041">
    <property type="protein sequence ID" value="TNC64919.1"/>
    <property type="molecule type" value="Genomic_DNA"/>
</dbReference>
<sequence length="82" mass="8847">MPLKKTSDPSREQEPGRVPAVADQPSRDQSRSRDRVRARQDRIAERIGAATEELASGIAEGAAAAEELRRAMSQIASGAEEC</sequence>
<feature type="compositionally biased region" description="Basic and acidic residues" evidence="1">
    <location>
        <begin position="1"/>
        <end position="15"/>
    </location>
</feature>
<gene>
    <name evidence="2" type="ORF">FHG71_18325</name>
</gene>
<keyword evidence="3" id="KW-1185">Reference proteome</keyword>
<proteinExistence type="predicted"/>
<protein>
    <submittedName>
        <fullName evidence="2">Uncharacterized protein</fullName>
    </submittedName>
</protein>
<name>A0A5C4N878_9RHOB</name>
<feature type="region of interest" description="Disordered" evidence="1">
    <location>
        <begin position="1"/>
        <end position="39"/>
    </location>
</feature>
<evidence type="ECO:0000256" key="1">
    <source>
        <dbReference type="SAM" id="MobiDB-lite"/>
    </source>
</evidence>
<evidence type="ECO:0000313" key="3">
    <source>
        <dbReference type="Proteomes" id="UP000305709"/>
    </source>
</evidence>
<comment type="caution">
    <text evidence="2">The sequence shown here is derived from an EMBL/GenBank/DDBJ whole genome shotgun (WGS) entry which is preliminary data.</text>
</comment>
<accession>A0A5C4N878</accession>
<feature type="compositionally biased region" description="Basic and acidic residues" evidence="1">
    <location>
        <begin position="25"/>
        <end position="39"/>
    </location>
</feature>
<dbReference type="AlphaFoldDB" id="A0A5C4N878"/>
<organism evidence="2 3">
    <name type="scientific">Rubellimicrobium roseum</name>
    <dbReference type="NCBI Taxonomy" id="687525"/>
    <lineage>
        <taxon>Bacteria</taxon>
        <taxon>Pseudomonadati</taxon>
        <taxon>Pseudomonadota</taxon>
        <taxon>Alphaproteobacteria</taxon>
        <taxon>Rhodobacterales</taxon>
        <taxon>Roseobacteraceae</taxon>
        <taxon>Rubellimicrobium</taxon>
    </lineage>
</organism>
<reference evidence="2 3" key="1">
    <citation type="submission" date="2019-06" db="EMBL/GenBank/DDBJ databases">
        <authorList>
            <person name="Jiang L."/>
        </authorList>
    </citation>
    <scope>NUCLEOTIDE SEQUENCE [LARGE SCALE GENOMIC DNA]</scope>
    <source>
        <strain evidence="2 3">YIM 48858</strain>
    </source>
</reference>